<dbReference type="InterPro" id="IPR049452">
    <property type="entry name" value="Anoctamin_TM"/>
</dbReference>
<keyword evidence="3" id="KW-1003">Cell membrane</keyword>
<gene>
    <name evidence="11" type="ORF">CTOB1V02_LOCUS6180</name>
</gene>
<dbReference type="InterPro" id="IPR007632">
    <property type="entry name" value="Anoctamin"/>
</dbReference>
<feature type="transmembrane region" description="Helical" evidence="8">
    <location>
        <begin position="218"/>
        <end position="238"/>
    </location>
</feature>
<accession>A0A7R8WFP3</accession>
<protein>
    <recommendedName>
        <fullName evidence="8">Anoctamin</fullName>
    </recommendedName>
</protein>
<comment type="subcellular location">
    <subcellularLocation>
        <location evidence="1">Cell membrane</location>
        <topology evidence="1">Multi-pass membrane protein</topology>
    </subcellularLocation>
    <subcellularLocation>
        <location evidence="8">Membrane</location>
        <topology evidence="8">Multi-pass membrane protein</topology>
    </subcellularLocation>
</comment>
<name>A0A7R8WFP3_9CRUS</name>
<keyword evidence="7" id="KW-0325">Glycoprotein</keyword>
<dbReference type="PANTHER" id="PTHR12308:SF83">
    <property type="entry name" value="ANOCTAMIN"/>
    <property type="match status" value="1"/>
</dbReference>
<feature type="transmembrane region" description="Helical" evidence="8">
    <location>
        <begin position="138"/>
        <end position="166"/>
    </location>
</feature>
<feature type="domain" description="Anoctamin dimerisation" evidence="10">
    <location>
        <begin position="8"/>
        <end position="127"/>
    </location>
</feature>
<dbReference type="EMBL" id="OB661469">
    <property type="protein sequence ID" value="CAD7228293.1"/>
    <property type="molecule type" value="Genomic_DNA"/>
</dbReference>
<dbReference type="AlphaFoldDB" id="A0A7R8WFP3"/>
<keyword evidence="5 8" id="KW-1133">Transmembrane helix</keyword>
<proteinExistence type="inferred from homology"/>
<dbReference type="Pfam" id="PF04547">
    <property type="entry name" value="Anoctamin"/>
    <property type="match status" value="1"/>
</dbReference>
<evidence type="ECO:0000256" key="7">
    <source>
        <dbReference type="ARBA" id="ARBA00023180"/>
    </source>
</evidence>
<dbReference type="GO" id="GO:0005254">
    <property type="term" value="F:chloride channel activity"/>
    <property type="evidence" value="ECO:0007669"/>
    <property type="project" value="TreeGrafter"/>
</dbReference>
<sequence length="679" mass="78839">MGMFKNFGSLAQKLAWFSKLDEEKFPPHSKSFTAVYSMDKEYLFEMSEDFFTPSKRSRIVDFILRRKRFSTDPEDVYAFGIQNLLIDNTYVASYPLHDGDMDNPGNARHLLATEWATLYKFYKQQPLDYIKDYFGVKIALYFAWLGFYTYMLIPASVVGLICFIYGCLTVYQNAPSEDICNSSLNITMCPLCDHVCDMWDLTETCAYARISYLFDNPATVFFAVFMSFWSALFLENWMRYSAEISHRWDLVGSDITEEHPRPEYLARLSAVKKKRLNYVTKMWEPYVSFWKKKVPYFLCSFGVVLLLVAMALVAVMGVILYRMSVLTALSLQGNSFINSYATFFTTVTAACINLVCIIIFNQFYDRLAVKLTEWELPRTQTEFDDSLTLKIYLLQFVNYYASIFYIAFFKGRFIGYPGKYIRLFGYRQEECSPGGCFVELCIQLAIIMVGKQALNSVMEMLWPRFWKWLQWIQMGLRGTTITEEDGAKSRLIKDFRLVDFNSGSLFNEYLEMVLQFGFVTIFVAAFPLAPLFAAINNVFEMRLDAGKLISLHRRPVAQRVMDIGIWYDILESVGKLAVLSNAFIIAFTSSFIPRLVYSIEVSPDGKLKGFMNHSLAYFLVEDFPEAYRPTNPGNVSVCRYQNYMEPYWKEDKYRPTDMFWHVLAARLAFVVVFQVRMSG</sequence>
<reference evidence="11" key="1">
    <citation type="submission" date="2020-11" db="EMBL/GenBank/DDBJ databases">
        <authorList>
            <person name="Tran Van P."/>
        </authorList>
    </citation>
    <scope>NUCLEOTIDE SEQUENCE</scope>
</reference>
<evidence type="ECO:0000256" key="2">
    <source>
        <dbReference type="ARBA" id="ARBA00009671"/>
    </source>
</evidence>
<feature type="transmembrane region" description="Helical" evidence="8">
    <location>
        <begin position="512"/>
        <end position="535"/>
    </location>
</feature>
<comment type="similarity">
    <text evidence="2 8">Belongs to the anoctamin family.</text>
</comment>
<evidence type="ECO:0000256" key="4">
    <source>
        <dbReference type="ARBA" id="ARBA00022692"/>
    </source>
</evidence>
<evidence type="ECO:0000256" key="1">
    <source>
        <dbReference type="ARBA" id="ARBA00004651"/>
    </source>
</evidence>
<dbReference type="Pfam" id="PF16178">
    <property type="entry name" value="Anoct_dimer"/>
    <property type="match status" value="1"/>
</dbReference>
<evidence type="ECO:0000256" key="3">
    <source>
        <dbReference type="ARBA" id="ARBA00022475"/>
    </source>
</evidence>
<comment type="caution">
    <text evidence="8">Lacks conserved residue(s) required for the propagation of feature annotation.</text>
</comment>
<dbReference type="GO" id="GO:0005886">
    <property type="term" value="C:plasma membrane"/>
    <property type="evidence" value="ECO:0007669"/>
    <property type="project" value="UniProtKB-SubCell"/>
</dbReference>
<dbReference type="InterPro" id="IPR032394">
    <property type="entry name" value="Anoct_dimer"/>
</dbReference>
<keyword evidence="6 8" id="KW-0472">Membrane</keyword>
<dbReference type="GO" id="GO:0046983">
    <property type="term" value="F:protein dimerization activity"/>
    <property type="evidence" value="ECO:0007669"/>
    <property type="project" value="InterPro"/>
</dbReference>
<feature type="domain" description="Anoctamin transmembrane" evidence="9">
    <location>
        <begin position="130"/>
        <end position="674"/>
    </location>
</feature>
<evidence type="ECO:0000256" key="6">
    <source>
        <dbReference type="ARBA" id="ARBA00023136"/>
    </source>
</evidence>
<feature type="transmembrane region" description="Helical" evidence="8">
    <location>
        <begin position="391"/>
        <end position="409"/>
    </location>
</feature>
<dbReference type="OrthoDB" id="296386at2759"/>
<feature type="transmembrane region" description="Helical" evidence="8">
    <location>
        <begin position="296"/>
        <end position="320"/>
    </location>
</feature>
<evidence type="ECO:0000256" key="5">
    <source>
        <dbReference type="ARBA" id="ARBA00022989"/>
    </source>
</evidence>
<keyword evidence="4 8" id="KW-0812">Transmembrane</keyword>
<evidence type="ECO:0000313" key="11">
    <source>
        <dbReference type="EMBL" id="CAD7228293.1"/>
    </source>
</evidence>
<organism evidence="11">
    <name type="scientific">Cyprideis torosa</name>
    <dbReference type="NCBI Taxonomy" id="163714"/>
    <lineage>
        <taxon>Eukaryota</taxon>
        <taxon>Metazoa</taxon>
        <taxon>Ecdysozoa</taxon>
        <taxon>Arthropoda</taxon>
        <taxon>Crustacea</taxon>
        <taxon>Oligostraca</taxon>
        <taxon>Ostracoda</taxon>
        <taxon>Podocopa</taxon>
        <taxon>Podocopida</taxon>
        <taxon>Cytherocopina</taxon>
        <taxon>Cytheroidea</taxon>
        <taxon>Cytherideidae</taxon>
        <taxon>Cyprideis</taxon>
    </lineage>
</organism>
<evidence type="ECO:0000259" key="10">
    <source>
        <dbReference type="Pfam" id="PF16178"/>
    </source>
</evidence>
<feature type="transmembrane region" description="Helical" evidence="8">
    <location>
        <begin position="340"/>
        <end position="360"/>
    </location>
</feature>
<evidence type="ECO:0000259" key="9">
    <source>
        <dbReference type="Pfam" id="PF04547"/>
    </source>
</evidence>
<evidence type="ECO:0000256" key="8">
    <source>
        <dbReference type="RuleBase" id="RU280814"/>
    </source>
</evidence>
<dbReference type="PANTHER" id="PTHR12308">
    <property type="entry name" value="ANOCTAMIN"/>
    <property type="match status" value="1"/>
</dbReference>